<dbReference type="Proteomes" id="UP000014500">
    <property type="component" value="Unassembled WGS sequence"/>
</dbReference>
<evidence type="ECO:0000256" key="1">
    <source>
        <dbReference type="SAM" id="SignalP"/>
    </source>
</evidence>
<dbReference type="EnsemblMetazoa" id="SMAR004338-RA">
    <property type="protein sequence ID" value="SMAR004338-PA"/>
    <property type="gene ID" value="SMAR004338"/>
</dbReference>
<feature type="chain" id="PRO_5004590027" description="WAP domain-containing protein" evidence="1">
    <location>
        <begin position="25"/>
        <end position="93"/>
    </location>
</feature>
<keyword evidence="1" id="KW-0732">Signal</keyword>
<accession>T1IT93</accession>
<name>T1IT93_STRMM</name>
<proteinExistence type="predicted"/>
<organism evidence="2 3">
    <name type="scientific">Strigamia maritima</name>
    <name type="common">European centipede</name>
    <name type="synonym">Geophilus maritimus</name>
    <dbReference type="NCBI Taxonomy" id="126957"/>
    <lineage>
        <taxon>Eukaryota</taxon>
        <taxon>Metazoa</taxon>
        <taxon>Ecdysozoa</taxon>
        <taxon>Arthropoda</taxon>
        <taxon>Myriapoda</taxon>
        <taxon>Chilopoda</taxon>
        <taxon>Pleurostigmophora</taxon>
        <taxon>Geophilomorpha</taxon>
        <taxon>Linotaeniidae</taxon>
        <taxon>Strigamia</taxon>
    </lineage>
</organism>
<reference evidence="2" key="2">
    <citation type="submission" date="2015-02" db="UniProtKB">
        <authorList>
            <consortium name="EnsemblMetazoa"/>
        </authorList>
    </citation>
    <scope>IDENTIFICATION</scope>
</reference>
<sequence>MAQLARTVPLLFIVILVICSAILASRPHAYHKRDPTCSPFTICWSRVYKPCVIVNGNSTQENPDVCPVGTKCCPYGFSSWRSCCVEVGNANQP</sequence>
<evidence type="ECO:0008006" key="4">
    <source>
        <dbReference type="Google" id="ProtNLM"/>
    </source>
</evidence>
<evidence type="ECO:0000313" key="3">
    <source>
        <dbReference type="Proteomes" id="UP000014500"/>
    </source>
</evidence>
<dbReference type="AlphaFoldDB" id="T1IT93"/>
<dbReference type="HOGENOM" id="CLU_2402463_0_0_1"/>
<protein>
    <recommendedName>
        <fullName evidence="4">WAP domain-containing protein</fullName>
    </recommendedName>
</protein>
<evidence type="ECO:0000313" key="2">
    <source>
        <dbReference type="EnsemblMetazoa" id="SMAR004338-PA"/>
    </source>
</evidence>
<feature type="signal peptide" evidence="1">
    <location>
        <begin position="1"/>
        <end position="24"/>
    </location>
</feature>
<dbReference type="EMBL" id="JH431476">
    <property type="status" value="NOT_ANNOTATED_CDS"/>
    <property type="molecule type" value="Genomic_DNA"/>
</dbReference>
<reference evidence="3" key="1">
    <citation type="submission" date="2011-05" db="EMBL/GenBank/DDBJ databases">
        <authorList>
            <person name="Richards S.R."/>
            <person name="Qu J."/>
            <person name="Jiang H."/>
            <person name="Jhangiani S.N."/>
            <person name="Agravi P."/>
            <person name="Goodspeed R."/>
            <person name="Gross S."/>
            <person name="Mandapat C."/>
            <person name="Jackson L."/>
            <person name="Mathew T."/>
            <person name="Pu L."/>
            <person name="Thornton R."/>
            <person name="Saada N."/>
            <person name="Wilczek-Boney K.B."/>
            <person name="Lee S."/>
            <person name="Kovar C."/>
            <person name="Wu Y."/>
            <person name="Scherer S.E."/>
            <person name="Worley K.C."/>
            <person name="Muzny D.M."/>
            <person name="Gibbs R."/>
        </authorList>
    </citation>
    <scope>NUCLEOTIDE SEQUENCE</scope>
    <source>
        <strain evidence="3">Brora</strain>
    </source>
</reference>
<keyword evidence="3" id="KW-1185">Reference proteome</keyword>